<dbReference type="InterPro" id="IPR051533">
    <property type="entry name" value="WaaL-like"/>
</dbReference>
<evidence type="ECO:0000259" key="6">
    <source>
        <dbReference type="Pfam" id="PF04932"/>
    </source>
</evidence>
<evidence type="ECO:0000313" key="8">
    <source>
        <dbReference type="EMBL" id="PWV61116.1"/>
    </source>
</evidence>
<feature type="transmembrane region" description="Helical" evidence="5">
    <location>
        <begin position="230"/>
        <end position="251"/>
    </location>
</feature>
<evidence type="ECO:0000256" key="4">
    <source>
        <dbReference type="ARBA" id="ARBA00023136"/>
    </source>
</evidence>
<keyword evidence="8" id="KW-0436">Ligase</keyword>
<evidence type="ECO:0000256" key="5">
    <source>
        <dbReference type="SAM" id="Phobius"/>
    </source>
</evidence>
<name>A0A317MUK3_9GAMM</name>
<sequence>MLVFLYGLYRTVREAYWGILVWSWVGYMNAHKLAYGFSTSFPFAMITAAITVPLLFLSKDKKTIPTDPLFFSWVFFVFWMIVTTIFCLYPWEAWDQLDKVLKIQLFVGLTMIFINSRKRIDGLVWVIVISLGYYGIKGGLYTLSTGGGGRVWGPPGSFISDNNQIGLAMLVSMPLMYYLRQQSKNIWIRRGLLGTMVITVFSILGTQSRGCFLAGLTASAFLWLKSKNKGGLGFVLIVLLPIAFMFMPASWHERMGTIENYEEDSSAMGRINAWMMAFNLANSRFLGAGFGPWNGDAFARWAPDPNIIAAAHSIYFAILGEHGWVGLITFVMIAVMALIQAGKVIRYSLQYPELSWLKNFMSMVQVSLIAFLVGGSFYSLAYFDLYWHLISFVIIGRQLLIQHALAQSGSIRSFNRHTVWSALARGKS</sequence>
<dbReference type="AlphaFoldDB" id="A0A317MUK3"/>
<dbReference type="Pfam" id="PF19358">
    <property type="entry name" value="DUF5935"/>
    <property type="match status" value="1"/>
</dbReference>
<evidence type="ECO:0000313" key="9">
    <source>
        <dbReference type="Proteomes" id="UP000246569"/>
    </source>
</evidence>
<evidence type="ECO:0000256" key="1">
    <source>
        <dbReference type="ARBA" id="ARBA00004141"/>
    </source>
</evidence>
<gene>
    <name evidence="8" type="ORF">C7443_106130</name>
</gene>
<evidence type="ECO:0000259" key="7">
    <source>
        <dbReference type="Pfam" id="PF19358"/>
    </source>
</evidence>
<dbReference type="Pfam" id="PF04932">
    <property type="entry name" value="Wzy_C"/>
    <property type="match status" value="1"/>
</dbReference>
<comment type="caution">
    <text evidence="8">The sequence shown here is derived from an EMBL/GenBank/DDBJ whole genome shotgun (WGS) entry which is preliminary data.</text>
</comment>
<dbReference type="EMBL" id="QGTJ01000006">
    <property type="protein sequence ID" value="PWV61116.1"/>
    <property type="molecule type" value="Genomic_DNA"/>
</dbReference>
<dbReference type="PANTHER" id="PTHR37422">
    <property type="entry name" value="TEICHURONIC ACID BIOSYNTHESIS PROTEIN TUAE"/>
    <property type="match status" value="1"/>
</dbReference>
<evidence type="ECO:0000256" key="2">
    <source>
        <dbReference type="ARBA" id="ARBA00022692"/>
    </source>
</evidence>
<keyword evidence="4 5" id="KW-0472">Membrane</keyword>
<evidence type="ECO:0000256" key="3">
    <source>
        <dbReference type="ARBA" id="ARBA00022989"/>
    </source>
</evidence>
<dbReference type="Proteomes" id="UP000246569">
    <property type="component" value="Unassembled WGS sequence"/>
</dbReference>
<dbReference type="GO" id="GO:0016020">
    <property type="term" value="C:membrane"/>
    <property type="evidence" value="ECO:0007669"/>
    <property type="project" value="UniProtKB-SubCell"/>
</dbReference>
<feature type="transmembrane region" description="Helical" evidence="5">
    <location>
        <begin position="360"/>
        <end position="379"/>
    </location>
</feature>
<feature type="transmembrane region" description="Helical" evidence="5">
    <location>
        <begin position="33"/>
        <end position="57"/>
    </location>
</feature>
<feature type="transmembrane region" description="Helical" evidence="5">
    <location>
        <begin position="163"/>
        <end position="179"/>
    </location>
</feature>
<feature type="transmembrane region" description="Helical" evidence="5">
    <location>
        <begin position="191"/>
        <end position="224"/>
    </location>
</feature>
<accession>A0A317MUK3</accession>
<reference evidence="8 9" key="1">
    <citation type="submission" date="2018-05" db="EMBL/GenBank/DDBJ databases">
        <title>Genomic Encyclopedia of Type Strains, Phase IV (KMG-IV): sequencing the most valuable type-strain genomes for metagenomic binning, comparative biology and taxonomic classification.</title>
        <authorList>
            <person name="Goeker M."/>
        </authorList>
    </citation>
    <scope>NUCLEOTIDE SEQUENCE [LARGE SCALE GENOMIC DNA]</scope>
    <source>
        <strain evidence="8 9">DSM 23606</strain>
    </source>
</reference>
<feature type="domain" description="O-antigen ligase-related" evidence="6">
    <location>
        <begin position="195"/>
        <end position="331"/>
    </location>
</feature>
<feature type="transmembrane region" description="Helical" evidence="5">
    <location>
        <begin position="69"/>
        <end position="91"/>
    </location>
</feature>
<feature type="transmembrane region" description="Helical" evidence="5">
    <location>
        <begin position="97"/>
        <end position="115"/>
    </location>
</feature>
<dbReference type="InterPro" id="IPR017528">
    <property type="entry name" value="CHP03097O-antigen_lig-rel"/>
</dbReference>
<keyword evidence="9" id="KW-1185">Reference proteome</keyword>
<dbReference type="NCBIfam" id="TIGR03097">
    <property type="entry name" value="PEP_O_lig_1"/>
    <property type="match status" value="1"/>
</dbReference>
<organism evidence="8 9">
    <name type="scientific">Plasticicumulans acidivorans</name>
    <dbReference type="NCBI Taxonomy" id="886464"/>
    <lineage>
        <taxon>Bacteria</taxon>
        <taxon>Pseudomonadati</taxon>
        <taxon>Pseudomonadota</taxon>
        <taxon>Gammaproteobacteria</taxon>
        <taxon>Candidatus Competibacteraceae</taxon>
        <taxon>Plasticicumulans</taxon>
    </lineage>
</organism>
<dbReference type="GO" id="GO:0016874">
    <property type="term" value="F:ligase activity"/>
    <property type="evidence" value="ECO:0007669"/>
    <property type="project" value="UniProtKB-KW"/>
</dbReference>
<dbReference type="InterPro" id="IPR007016">
    <property type="entry name" value="O-antigen_ligase-rel_domated"/>
</dbReference>
<feature type="transmembrane region" description="Helical" evidence="5">
    <location>
        <begin position="122"/>
        <end position="143"/>
    </location>
</feature>
<dbReference type="PANTHER" id="PTHR37422:SF13">
    <property type="entry name" value="LIPOPOLYSACCHARIDE BIOSYNTHESIS PROTEIN PA4999-RELATED"/>
    <property type="match status" value="1"/>
</dbReference>
<keyword evidence="3 5" id="KW-1133">Transmembrane helix</keyword>
<keyword evidence="2 5" id="KW-0812">Transmembrane</keyword>
<comment type="subcellular location">
    <subcellularLocation>
        <location evidence="1">Membrane</location>
        <topology evidence="1">Multi-pass membrane protein</topology>
    </subcellularLocation>
</comment>
<feature type="transmembrane region" description="Helical" evidence="5">
    <location>
        <begin position="313"/>
        <end position="339"/>
    </location>
</feature>
<dbReference type="InterPro" id="IPR045979">
    <property type="entry name" value="DUF5935"/>
</dbReference>
<proteinExistence type="predicted"/>
<feature type="domain" description="DUF5935" evidence="7">
    <location>
        <begin position="11"/>
        <end position="181"/>
    </location>
</feature>
<protein>
    <submittedName>
        <fullName evidence="8">Putative O-glycosylation ligase (Exosortase A-associated)</fullName>
    </submittedName>
</protein>